<dbReference type="AlphaFoldDB" id="A0A8X9AC49"/>
<dbReference type="PANTHER" id="PTHR31094">
    <property type="entry name" value="RIKEN CDNA 2310061I04 GENE"/>
    <property type="match status" value="1"/>
</dbReference>
<dbReference type="Pfam" id="PF10184">
    <property type="entry name" value="DUF2358"/>
    <property type="match status" value="1"/>
</dbReference>
<comment type="caution">
    <text evidence="1">The sequence shown here is derived from an EMBL/GenBank/DDBJ whole genome shotgun (WGS) entry which is preliminary data.</text>
</comment>
<keyword evidence="2" id="KW-1185">Reference proteome</keyword>
<dbReference type="InterPro" id="IPR018790">
    <property type="entry name" value="DUF2358"/>
</dbReference>
<dbReference type="Proteomes" id="UP000298416">
    <property type="component" value="Unassembled WGS sequence"/>
</dbReference>
<evidence type="ECO:0000313" key="1">
    <source>
        <dbReference type="EMBL" id="KAG6434399.1"/>
    </source>
</evidence>
<dbReference type="EMBL" id="PNBA02000002">
    <property type="protein sequence ID" value="KAG6434399.1"/>
    <property type="molecule type" value="Genomic_DNA"/>
</dbReference>
<organism evidence="1">
    <name type="scientific">Salvia splendens</name>
    <name type="common">Scarlet sage</name>
    <dbReference type="NCBI Taxonomy" id="180675"/>
    <lineage>
        <taxon>Eukaryota</taxon>
        <taxon>Viridiplantae</taxon>
        <taxon>Streptophyta</taxon>
        <taxon>Embryophyta</taxon>
        <taxon>Tracheophyta</taxon>
        <taxon>Spermatophyta</taxon>
        <taxon>Magnoliopsida</taxon>
        <taxon>eudicotyledons</taxon>
        <taxon>Gunneridae</taxon>
        <taxon>Pentapetalae</taxon>
        <taxon>asterids</taxon>
        <taxon>lamiids</taxon>
        <taxon>Lamiales</taxon>
        <taxon>Lamiaceae</taxon>
        <taxon>Nepetoideae</taxon>
        <taxon>Mentheae</taxon>
        <taxon>Salviinae</taxon>
        <taxon>Salvia</taxon>
        <taxon>Salvia subgen. Calosphace</taxon>
        <taxon>core Calosphace</taxon>
    </lineage>
</organism>
<name>A0A8X9AC49_SALSN</name>
<evidence type="ECO:0000313" key="2">
    <source>
        <dbReference type="Proteomes" id="UP000298416"/>
    </source>
</evidence>
<gene>
    <name evidence="1" type="ORF">SASPL_106030</name>
</gene>
<proteinExistence type="predicted"/>
<accession>A0A8X9AC49</accession>
<reference evidence="1" key="1">
    <citation type="submission" date="2018-01" db="EMBL/GenBank/DDBJ databases">
        <authorList>
            <person name="Mao J.F."/>
        </authorList>
    </citation>
    <scope>NUCLEOTIDE SEQUENCE</scope>
    <source>
        <strain evidence="1">Huo1</strain>
        <tissue evidence="1">Leaf</tissue>
    </source>
</reference>
<dbReference type="PANTHER" id="PTHR31094:SF2">
    <property type="entry name" value="RIKEN CDNA 2310061I04 GENE"/>
    <property type="match status" value="1"/>
</dbReference>
<protein>
    <submittedName>
        <fullName evidence="1">Uncharacterized protein</fullName>
    </submittedName>
</protein>
<sequence>MCSVRDSEMAVLDGVKAKQRDTAPFKGMAEEEHKRDYYLIWVTLSGPSLTRFRTCSPQSLAFISIGFQCLSLLLWHSVICQVKGQWDDIIFRDPLNALAGIENYKSMLWGLRFHGRIFFRALWVDIVSVWQLVEKKTIMVRWIVHGIPRVP</sequence>
<reference evidence="1" key="2">
    <citation type="submission" date="2020-08" db="EMBL/GenBank/DDBJ databases">
        <title>Plant Genome Project.</title>
        <authorList>
            <person name="Zhang R.-G."/>
        </authorList>
    </citation>
    <scope>NUCLEOTIDE SEQUENCE</scope>
    <source>
        <strain evidence="1">Huo1</strain>
        <tissue evidence="1">Leaf</tissue>
    </source>
</reference>